<reference evidence="14" key="1">
    <citation type="submission" date="2022-11" db="UniProtKB">
        <authorList>
            <consortium name="WormBaseParasite"/>
        </authorList>
    </citation>
    <scope>IDENTIFICATION</scope>
</reference>
<dbReference type="CDD" id="cd06960">
    <property type="entry name" value="NR_DBD_HNF4A"/>
    <property type="match status" value="1"/>
</dbReference>
<dbReference type="InterPro" id="IPR013088">
    <property type="entry name" value="Znf_NHR/GATA"/>
</dbReference>
<keyword evidence="8" id="KW-0804">Transcription</keyword>
<dbReference type="GO" id="GO:0008270">
    <property type="term" value="F:zinc ion binding"/>
    <property type="evidence" value="ECO:0007669"/>
    <property type="project" value="UniProtKB-KW"/>
</dbReference>
<evidence type="ECO:0000256" key="5">
    <source>
        <dbReference type="ARBA" id="ARBA00022833"/>
    </source>
</evidence>
<organism evidence="13 14">
    <name type="scientific">Panagrolaimus davidi</name>
    <dbReference type="NCBI Taxonomy" id="227884"/>
    <lineage>
        <taxon>Eukaryota</taxon>
        <taxon>Metazoa</taxon>
        <taxon>Ecdysozoa</taxon>
        <taxon>Nematoda</taxon>
        <taxon>Chromadorea</taxon>
        <taxon>Rhabditida</taxon>
        <taxon>Tylenchina</taxon>
        <taxon>Panagrolaimomorpha</taxon>
        <taxon>Panagrolaimoidea</taxon>
        <taxon>Panagrolaimidae</taxon>
        <taxon>Panagrolaimus</taxon>
    </lineage>
</organism>
<dbReference type="GO" id="GO:0005634">
    <property type="term" value="C:nucleus"/>
    <property type="evidence" value="ECO:0007669"/>
    <property type="project" value="UniProtKB-SubCell"/>
</dbReference>
<dbReference type="PROSITE" id="PS00031">
    <property type="entry name" value="NUCLEAR_REC_DBD_1"/>
    <property type="match status" value="1"/>
</dbReference>
<evidence type="ECO:0000256" key="6">
    <source>
        <dbReference type="ARBA" id="ARBA00023015"/>
    </source>
</evidence>
<keyword evidence="10" id="KW-0539">Nucleus</keyword>
<evidence type="ECO:0000259" key="12">
    <source>
        <dbReference type="PROSITE" id="PS51030"/>
    </source>
</evidence>
<evidence type="ECO:0000256" key="11">
    <source>
        <dbReference type="SAM" id="MobiDB-lite"/>
    </source>
</evidence>
<feature type="domain" description="Nuclear receptor" evidence="12">
    <location>
        <begin position="22"/>
        <end position="97"/>
    </location>
</feature>
<keyword evidence="4" id="KW-0863">Zinc-finger</keyword>
<feature type="region of interest" description="Disordered" evidence="11">
    <location>
        <begin position="105"/>
        <end position="126"/>
    </location>
</feature>
<evidence type="ECO:0000256" key="9">
    <source>
        <dbReference type="ARBA" id="ARBA00023170"/>
    </source>
</evidence>
<proteinExistence type="inferred from homology"/>
<keyword evidence="7" id="KW-0238">DNA-binding</keyword>
<dbReference type="PANTHER" id="PTHR46397:SF3">
    <property type="entry name" value="NR LBD DOMAIN-CONTAINING PROTEIN-RELATED"/>
    <property type="match status" value="1"/>
</dbReference>
<dbReference type="PANTHER" id="PTHR46397">
    <property type="entry name" value="NUCLEAR HORMONE RECEPTOR FAMILY-RELATED"/>
    <property type="match status" value="1"/>
</dbReference>
<dbReference type="SUPFAM" id="SSF57716">
    <property type="entry name" value="Glucocorticoid receptor-like (DNA-binding domain)"/>
    <property type="match status" value="1"/>
</dbReference>
<comment type="subcellular location">
    <subcellularLocation>
        <location evidence="1">Nucleus</location>
    </subcellularLocation>
</comment>
<protein>
    <submittedName>
        <fullName evidence="14">Nuclear receptor domain-containing protein</fullName>
    </submittedName>
</protein>
<dbReference type="Proteomes" id="UP000887578">
    <property type="component" value="Unplaced"/>
</dbReference>
<dbReference type="WBParaSite" id="PDA_v2.g26361.t1">
    <property type="protein sequence ID" value="PDA_v2.g26361.t1"/>
    <property type="gene ID" value="PDA_v2.g26361"/>
</dbReference>
<dbReference type="PROSITE" id="PS51030">
    <property type="entry name" value="NUCLEAR_REC_DBD_2"/>
    <property type="match status" value="1"/>
</dbReference>
<evidence type="ECO:0000256" key="8">
    <source>
        <dbReference type="ARBA" id="ARBA00023163"/>
    </source>
</evidence>
<evidence type="ECO:0000313" key="14">
    <source>
        <dbReference type="WBParaSite" id="PDA_v2.g26361.t1"/>
    </source>
</evidence>
<accession>A0A914Q5Z1</accession>
<evidence type="ECO:0000256" key="10">
    <source>
        <dbReference type="ARBA" id="ARBA00023242"/>
    </source>
</evidence>
<keyword evidence="3" id="KW-0479">Metal-binding</keyword>
<keyword evidence="6" id="KW-0805">Transcription regulation</keyword>
<keyword evidence="5" id="KW-0862">Zinc</keyword>
<feature type="compositionally biased region" description="Low complexity" evidence="11">
    <location>
        <begin position="148"/>
        <end position="161"/>
    </location>
</feature>
<evidence type="ECO:0000256" key="1">
    <source>
        <dbReference type="ARBA" id="ARBA00004123"/>
    </source>
</evidence>
<dbReference type="InterPro" id="IPR001628">
    <property type="entry name" value="Znf_hrmn_rcpt"/>
</dbReference>
<dbReference type="InterPro" id="IPR049636">
    <property type="entry name" value="HNF4-like_DBD"/>
</dbReference>
<evidence type="ECO:0000256" key="7">
    <source>
        <dbReference type="ARBA" id="ARBA00023125"/>
    </source>
</evidence>
<evidence type="ECO:0000256" key="2">
    <source>
        <dbReference type="ARBA" id="ARBA00005993"/>
    </source>
</evidence>
<dbReference type="GO" id="GO:0003700">
    <property type="term" value="F:DNA-binding transcription factor activity"/>
    <property type="evidence" value="ECO:0007669"/>
    <property type="project" value="InterPro"/>
</dbReference>
<name>A0A914Q5Z1_9BILA</name>
<evidence type="ECO:0000256" key="3">
    <source>
        <dbReference type="ARBA" id="ARBA00022723"/>
    </source>
</evidence>
<evidence type="ECO:0000313" key="13">
    <source>
        <dbReference type="Proteomes" id="UP000887578"/>
    </source>
</evidence>
<keyword evidence="13" id="KW-1185">Reference proteome</keyword>
<keyword evidence="9" id="KW-0675">Receptor</keyword>
<sequence>MLPNSSSSTSNEKLHIPPGGEKPLCVVCGEFTDGQHFGKFSCRACAAFFRRTVAHNLKYVCKFNQNCEISKDVRNFCRFCRYRKCVAAGMITDAVQSHRDTYGKRNLPTLDDSPPKISKDNSSFTSDNNDAYFNESKNIKATPQPQFSSNSSVLSSSSSTSFTLFPDKTYPILETGVSEKLVYYKNKLLQSNIKVRRENFLGGII</sequence>
<feature type="region of interest" description="Disordered" evidence="11">
    <location>
        <begin position="141"/>
        <end position="161"/>
    </location>
</feature>
<dbReference type="FunFam" id="3.30.50.10:FF:000030">
    <property type="entry name" value="Nuclear Hormone Receptor family"/>
    <property type="match status" value="1"/>
</dbReference>
<dbReference type="Pfam" id="PF00105">
    <property type="entry name" value="zf-C4"/>
    <property type="match status" value="1"/>
</dbReference>
<dbReference type="PRINTS" id="PR00047">
    <property type="entry name" value="STROIDFINGER"/>
</dbReference>
<comment type="similarity">
    <text evidence="2">Belongs to the nuclear hormone receptor family.</text>
</comment>
<dbReference type="Gene3D" id="3.30.50.10">
    <property type="entry name" value="Erythroid Transcription Factor GATA-1, subunit A"/>
    <property type="match status" value="1"/>
</dbReference>
<dbReference type="SMART" id="SM00399">
    <property type="entry name" value="ZnF_C4"/>
    <property type="match status" value="1"/>
</dbReference>
<dbReference type="AlphaFoldDB" id="A0A914Q5Z1"/>
<evidence type="ECO:0000256" key="4">
    <source>
        <dbReference type="ARBA" id="ARBA00022771"/>
    </source>
</evidence>
<dbReference type="GO" id="GO:0000978">
    <property type="term" value="F:RNA polymerase II cis-regulatory region sequence-specific DNA binding"/>
    <property type="evidence" value="ECO:0007669"/>
    <property type="project" value="InterPro"/>
</dbReference>